<accession>A0A2S4HF32</accession>
<gene>
    <name evidence="1" type="ORF">C0068_11035</name>
</gene>
<organism evidence="1 2">
    <name type="scientific">Zhongshania marina</name>
    <dbReference type="NCBI Taxonomy" id="2304603"/>
    <lineage>
        <taxon>Bacteria</taxon>
        <taxon>Pseudomonadati</taxon>
        <taxon>Pseudomonadota</taxon>
        <taxon>Gammaproteobacteria</taxon>
        <taxon>Cellvibrionales</taxon>
        <taxon>Spongiibacteraceae</taxon>
        <taxon>Zhongshania</taxon>
    </lineage>
</organism>
<proteinExistence type="predicted"/>
<dbReference type="EMBL" id="PQGG01000027">
    <property type="protein sequence ID" value="POP52604.1"/>
    <property type="molecule type" value="Genomic_DNA"/>
</dbReference>
<name>A0A2S4HF32_9GAMM</name>
<evidence type="ECO:0000313" key="2">
    <source>
        <dbReference type="Proteomes" id="UP000237222"/>
    </source>
</evidence>
<dbReference type="Proteomes" id="UP000237222">
    <property type="component" value="Unassembled WGS sequence"/>
</dbReference>
<sequence>MNLVPICIVSCVKVVTIQAKWHLASICQSTKDSNHNTKERKMKLKTLISAITLGATAIITGCASGQHIVTSDGTCLTCVNNIITGKPMNYEAEEHPSSSVGASQSNSSHDAFRDQAVLLVNRGFPYEKHPSGVKSPTDGSFNGGLYIGYSSRKTFETNLALKQAFGIRSGQDMKTQGMADAEITKALREKPYRQEGDVYYMGGTFNGPAGPITSAIVLYPNSDGSSSSYVGMKILGFDKKYGDTRAAANAMHTQVLQALNYNNVDWDRGMQ</sequence>
<evidence type="ECO:0000313" key="1">
    <source>
        <dbReference type="EMBL" id="POP52604.1"/>
    </source>
</evidence>
<dbReference type="AlphaFoldDB" id="A0A2S4HF32"/>
<protein>
    <submittedName>
        <fullName evidence="1">Uncharacterized protein</fullName>
    </submittedName>
</protein>
<comment type="caution">
    <text evidence="1">The sequence shown here is derived from an EMBL/GenBank/DDBJ whole genome shotgun (WGS) entry which is preliminary data.</text>
</comment>
<reference evidence="1 2" key="1">
    <citation type="submission" date="2018-01" db="EMBL/GenBank/DDBJ databases">
        <authorList>
            <person name="Yu X.-D."/>
        </authorList>
    </citation>
    <scope>NUCLEOTIDE SEQUENCE [LARGE SCALE GENOMIC DNA]</scope>
    <source>
        <strain evidence="1 2">ZX-21</strain>
    </source>
</reference>